<dbReference type="PANTHER" id="PTHR11760">
    <property type="entry name" value="30S/40S RIBOSOMAL PROTEIN S3"/>
    <property type="match status" value="1"/>
</dbReference>
<dbReference type="Gene3D" id="3.30.1140.32">
    <property type="entry name" value="Ribosomal protein S3, C-terminal domain"/>
    <property type="match status" value="1"/>
</dbReference>
<dbReference type="GO" id="GO:0019843">
    <property type="term" value="F:rRNA binding"/>
    <property type="evidence" value="ECO:0007669"/>
    <property type="project" value="UniProtKB-UniRule"/>
</dbReference>
<dbReference type="GO" id="GO:0009507">
    <property type="term" value="C:chloroplast"/>
    <property type="evidence" value="ECO:0007669"/>
    <property type="project" value="UniProtKB-SubCell"/>
</dbReference>
<dbReference type="PANTHER" id="PTHR11760:SF19">
    <property type="entry name" value="SMALL RIBOSOMAL SUBUNIT PROTEIN US3C"/>
    <property type="match status" value="1"/>
</dbReference>
<evidence type="ECO:0000256" key="7">
    <source>
        <dbReference type="HAMAP-Rule" id="MF_01309"/>
    </source>
</evidence>
<dbReference type="GO" id="GO:0006412">
    <property type="term" value="P:translation"/>
    <property type="evidence" value="ECO:0007669"/>
    <property type="project" value="UniProtKB-UniRule"/>
</dbReference>
<proteinExistence type="inferred from homology"/>
<dbReference type="InterPro" id="IPR057258">
    <property type="entry name" value="Ribosomal_uS3"/>
</dbReference>
<evidence type="ECO:0000256" key="4">
    <source>
        <dbReference type="ARBA" id="ARBA00022980"/>
    </source>
</evidence>
<keyword evidence="4 7" id="KW-0689">Ribosomal protein</keyword>
<evidence type="ECO:0000313" key="9">
    <source>
        <dbReference type="EMBL" id="AIT95370.1"/>
    </source>
</evidence>
<dbReference type="InterPro" id="IPR005704">
    <property type="entry name" value="Ribosomal_uS3_bac-typ"/>
</dbReference>
<dbReference type="GO" id="GO:0003735">
    <property type="term" value="F:structural constituent of ribosome"/>
    <property type="evidence" value="ECO:0007669"/>
    <property type="project" value="InterPro"/>
</dbReference>
<dbReference type="RefSeq" id="YP_009106531.1">
    <property type="nucleotide sequence ID" value="NC_025545.1"/>
</dbReference>
<sequence>MGQKVHPLGFRLGITEQHRSQWFATGNSYARYILEDHLIRKYLKQNFPDAGIVSIEIDRKMDQIEIGICAARPRVLLNTSTKSLETIRPDLTKELQNIKTGSSLDYPLSRKLCVGANIEPSTVSFHVTKLENPNTSAAFIATFLVEQLEKRVPFRRAMKTALQRGERAGVKGLKIQVSGRLNGGEIARSEWVRKGRVPLQTLRANFQYSAQTAKTIYGLLGIKVWVFEGLSDL</sequence>
<dbReference type="GeneID" id="22160928"/>
<dbReference type="InterPro" id="IPR001351">
    <property type="entry name" value="Ribosomal_uS3_C"/>
</dbReference>
<dbReference type="GO" id="GO:0022627">
    <property type="term" value="C:cytosolic small ribosomal subunit"/>
    <property type="evidence" value="ECO:0007669"/>
    <property type="project" value="TreeGrafter"/>
</dbReference>
<keyword evidence="9" id="KW-0150">Chloroplast</keyword>
<dbReference type="InterPro" id="IPR015946">
    <property type="entry name" value="KH_dom-like_a/b"/>
</dbReference>
<dbReference type="HAMAP" id="MF_01309_B">
    <property type="entry name" value="Ribosomal_uS3_B"/>
    <property type="match status" value="1"/>
</dbReference>
<dbReference type="PROSITE" id="PS50823">
    <property type="entry name" value="KH_TYPE_2"/>
    <property type="match status" value="1"/>
</dbReference>
<dbReference type="CDD" id="cd02412">
    <property type="entry name" value="KH-II_30S_S3"/>
    <property type="match status" value="1"/>
</dbReference>
<keyword evidence="5 7" id="KW-0687">Ribonucleoprotein</keyword>
<reference evidence="9" key="1">
    <citation type="journal article" date="2014" name="BMC Evol. Biol.">
        <title>Chloroplast phylogenomic analysis resolves deep-level relationships within the green algal class Trebouxiophyceae.</title>
        <authorList>
            <person name="Lemieux C."/>
            <person name="Otis C."/>
            <person name="Turmel M."/>
        </authorList>
    </citation>
    <scope>NUCLEOTIDE SEQUENCE</scope>
</reference>
<dbReference type="NCBIfam" id="TIGR01009">
    <property type="entry name" value="rpsC_bact"/>
    <property type="match status" value="1"/>
</dbReference>
<dbReference type="Pfam" id="PF00189">
    <property type="entry name" value="Ribosomal_S3_C"/>
    <property type="match status" value="1"/>
</dbReference>
<evidence type="ECO:0000256" key="1">
    <source>
        <dbReference type="ARBA" id="ARBA00010761"/>
    </source>
</evidence>
<keyword evidence="9" id="KW-0934">Plastid</keyword>
<evidence type="ECO:0000256" key="5">
    <source>
        <dbReference type="ARBA" id="ARBA00023274"/>
    </source>
</evidence>
<comment type="subcellular location">
    <subcellularLocation>
        <location evidence="7">Plastid</location>
        <location evidence="7">Chloroplast</location>
    </subcellularLocation>
</comment>
<gene>
    <name evidence="7 9" type="primary">rps3</name>
</gene>
<feature type="domain" description="KH type-2" evidence="8">
    <location>
        <begin position="39"/>
        <end position="131"/>
    </location>
</feature>
<geneLocation type="chloroplast" evidence="9"/>
<dbReference type="Gene3D" id="3.30.300.20">
    <property type="match status" value="1"/>
</dbReference>
<dbReference type="EMBL" id="KM462884">
    <property type="protein sequence ID" value="AIT95370.1"/>
    <property type="molecule type" value="Genomic_DNA"/>
</dbReference>
<comment type="similarity">
    <text evidence="1 7">Belongs to the universal ribosomal protein uS3 family.</text>
</comment>
<organism evidence="9">
    <name type="scientific">Botryococcus braunii</name>
    <name type="common">Green alga</name>
    <dbReference type="NCBI Taxonomy" id="38881"/>
    <lineage>
        <taxon>Eukaryota</taxon>
        <taxon>Viridiplantae</taxon>
        <taxon>Chlorophyta</taxon>
        <taxon>core chlorophytes</taxon>
        <taxon>Trebouxiophyceae</taxon>
        <taxon>Trebouxiophyceae incertae sedis</taxon>
        <taxon>Elliptochloris clade</taxon>
        <taxon>Botryococcus</taxon>
    </lineage>
</organism>
<evidence type="ECO:0000256" key="2">
    <source>
        <dbReference type="ARBA" id="ARBA00022730"/>
    </source>
</evidence>
<evidence type="ECO:0000256" key="6">
    <source>
        <dbReference type="ARBA" id="ARBA00035154"/>
    </source>
</evidence>
<evidence type="ECO:0000256" key="3">
    <source>
        <dbReference type="ARBA" id="ARBA00022884"/>
    </source>
</evidence>
<evidence type="ECO:0000259" key="8">
    <source>
        <dbReference type="PROSITE" id="PS50823"/>
    </source>
</evidence>
<dbReference type="InterPro" id="IPR036419">
    <property type="entry name" value="Ribosomal_S3_C_sf"/>
</dbReference>
<name>A0A097KQC4_BOTBR</name>
<keyword evidence="3 7" id="KW-0694">RNA-binding</keyword>
<dbReference type="InterPro" id="IPR009019">
    <property type="entry name" value="KH_sf_prok-type"/>
</dbReference>
<dbReference type="SUPFAM" id="SSF54821">
    <property type="entry name" value="Ribosomal protein S3 C-terminal domain"/>
    <property type="match status" value="1"/>
</dbReference>
<protein>
    <recommendedName>
        <fullName evidence="6 7">Small ribosomal subunit protein uS3c</fullName>
    </recommendedName>
</protein>
<dbReference type="AlphaFoldDB" id="A0A097KQC4"/>
<accession>A0A097KQC4</accession>
<dbReference type="InterPro" id="IPR004044">
    <property type="entry name" value="KH_dom_type_2"/>
</dbReference>
<comment type="subunit">
    <text evidence="7">Part of the 30S ribosomal subunit.</text>
</comment>
<dbReference type="SUPFAM" id="SSF54814">
    <property type="entry name" value="Prokaryotic type KH domain (KH-domain type II)"/>
    <property type="match status" value="1"/>
</dbReference>
<keyword evidence="2 7" id="KW-0699">rRNA-binding</keyword>